<evidence type="ECO:0000256" key="4">
    <source>
        <dbReference type="SAM" id="Coils"/>
    </source>
</evidence>
<comment type="subcellular location">
    <subcellularLocation>
        <location evidence="1">Cell outer membrane</location>
    </subcellularLocation>
</comment>
<proteinExistence type="predicted"/>
<dbReference type="Gene3D" id="3.30.1330.60">
    <property type="entry name" value="OmpA-like domain"/>
    <property type="match status" value="1"/>
</dbReference>
<dbReference type="PROSITE" id="PS51257">
    <property type="entry name" value="PROKAR_LIPOPROTEIN"/>
    <property type="match status" value="1"/>
</dbReference>
<accession>A0A2S2CT84</accession>
<keyword evidence="6" id="KW-0732">Signal</keyword>
<dbReference type="RefSeq" id="WP_109329194.1">
    <property type="nucleotide sequence ID" value="NZ_CP029353.1"/>
</dbReference>
<feature type="chain" id="PRO_5015739976" description="OmpA-like domain-containing protein" evidence="6">
    <location>
        <begin position="25"/>
        <end position="261"/>
    </location>
</feature>
<evidence type="ECO:0000313" key="8">
    <source>
        <dbReference type="EMBL" id="AWK87733.1"/>
    </source>
</evidence>
<dbReference type="GO" id="GO:0009279">
    <property type="term" value="C:cell outer membrane"/>
    <property type="evidence" value="ECO:0007669"/>
    <property type="project" value="UniProtKB-SubCell"/>
</dbReference>
<dbReference type="InterPro" id="IPR006664">
    <property type="entry name" value="OMP_bac"/>
</dbReference>
<dbReference type="PANTHER" id="PTHR30329">
    <property type="entry name" value="STATOR ELEMENT OF FLAGELLAR MOTOR COMPLEX"/>
    <property type="match status" value="1"/>
</dbReference>
<evidence type="ECO:0000256" key="2">
    <source>
        <dbReference type="ARBA" id="ARBA00023136"/>
    </source>
</evidence>
<dbReference type="InterPro" id="IPR025511">
    <property type="entry name" value="DUF4398"/>
</dbReference>
<gene>
    <name evidence="8" type="ORF">DEW08_17365</name>
</gene>
<sequence>MKPIPNKTSLLAAGLVVAALAGCADTPTDTAALLQARRDYSAAAANPDVASNAPLELRRAEEALRKAETLRDKNADRREIDQQAYLASREAQIAREAAATKSAQTVVANADAYRQQGQLRARNAELEQQLRDLQAERTERGLVMTLGDILFATGRAELTPGAFERIDRLAQFMQRYPARTVRIEGHTDSTGNADFNLRLSEARAQAVRDALVARGVNPSRVVSQGMGEAQPVASNSTDSGRQQNRRVDIVISDEGAVAQTR</sequence>
<feature type="signal peptide" evidence="6">
    <location>
        <begin position="1"/>
        <end position="24"/>
    </location>
</feature>
<evidence type="ECO:0000256" key="1">
    <source>
        <dbReference type="ARBA" id="ARBA00004442"/>
    </source>
</evidence>
<organism evidence="8 9">
    <name type="scientific">Azospirillum thermophilum</name>
    <dbReference type="NCBI Taxonomy" id="2202148"/>
    <lineage>
        <taxon>Bacteria</taxon>
        <taxon>Pseudomonadati</taxon>
        <taxon>Pseudomonadota</taxon>
        <taxon>Alphaproteobacteria</taxon>
        <taxon>Rhodospirillales</taxon>
        <taxon>Azospirillaceae</taxon>
        <taxon>Azospirillum</taxon>
    </lineage>
</organism>
<keyword evidence="4" id="KW-0175">Coiled coil</keyword>
<dbReference type="Proteomes" id="UP000245629">
    <property type="component" value="Chromosome 2"/>
</dbReference>
<dbReference type="Pfam" id="PF14346">
    <property type="entry name" value="DUF4398"/>
    <property type="match status" value="1"/>
</dbReference>
<dbReference type="InterPro" id="IPR036737">
    <property type="entry name" value="OmpA-like_sf"/>
</dbReference>
<evidence type="ECO:0000256" key="5">
    <source>
        <dbReference type="SAM" id="MobiDB-lite"/>
    </source>
</evidence>
<evidence type="ECO:0000259" key="7">
    <source>
        <dbReference type="PROSITE" id="PS51123"/>
    </source>
</evidence>
<dbReference type="PROSITE" id="PS01068">
    <property type="entry name" value="OMPA_1"/>
    <property type="match status" value="1"/>
</dbReference>
<dbReference type="AlphaFoldDB" id="A0A2S2CT84"/>
<dbReference type="PRINTS" id="PR01023">
    <property type="entry name" value="NAFLGMOTY"/>
</dbReference>
<dbReference type="InterPro" id="IPR050330">
    <property type="entry name" value="Bact_OuterMem_StrucFunc"/>
</dbReference>
<dbReference type="PROSITE" id="PS51123">
    <property type="entry name" value="OMPA_2"/>
    <property type="match status" value="1"/>
</dbReference>
<dbReference type="InterPro" id="IPR006690">
    <property type="entry name" value="OMPA-like_CS"/>
</dbReference>
<dbReference type="CDD" id="cd07185">
    <property type="entry name" value="OmpA_C-like"/>
    <property type="match status" value="1"/>
</dbReference>
<name>A0A2S2CT84_9PROT</name>
<dbReference type="OrthoDB" id="9782229at2"/>
<keyword evidence="2 3" id="KW-0472">Membrane</keyword>
<evidence type="ECO:0000256" key="3">
    <source>
        <dbReference type="PROSITE-ProRule" id="PRU00473"/>
    </source>
</evidence>
<dbReference type="SUPFAM" id="SSF103088">
    <property type="entry name" value="OmpA-like"/>
    <property type="match status" value="1"/>
</dbReference>
<feature type="domain" description="OmpA-like" evidence="7">
    <location>
        <begin position="138"/>
        <end position="255"/>
    </location>
</feature>
<feature type="compositionally biased region" description="Polar residues" evidence="5">
    <location>
        <begin position="232"/>
        <end position="242"/>
    </location>
</feature>
<dbReference type="KEGG" id="azz:DEW08_17365"/>
<evidence type="ECO:0000313" key="9">
    <source>
        <dbReference type="Proteomes" id="UP000245629"/>
    </source>
</evidence>
<feature type="region of interest" description="Disordered" evidence="5">
    <location>
        <begin position="225"/>
        <end position="261"/>
    </location>
</feature>
<feature type="coiled-coil region" evidence="4">
    <location>
        <begin position="109"/>
        <end position="139"/>
    </location>
</feature>
<reference evidence="9" key="1">
    <citation type="submission" date="2018-05" db="EMBL/GenBank/DDBJ databases">
        <title>Azospirillum thermophila sp. nov., a novel isolated from hot spring.</title>
        <authorList>
            <person name="Zhao Z."/>
        </authorList>
    </citation>
    <scope>NUCLEOTIDE SEQUENCE [LARGE SCALE GENOMIC DNA]</scope>
    <source>
        <strain evidence="9">CFH 70021</strain>
    </source>
</reference>
<evidence type="ECO:0000256" key="6">
    <source>
        <dbReference type="SAM" id="SignalP"/>
    </source>
</evidence>
<dbReference type="PRINTS" id="PR01021">
    <property type="entry name" value="OMPADOMAIN"/>
</dbReference>
<protein>
    <recommendedName>
        <fullName evidence="7">OmpA-like domain-containing protein</fullName>
    </recommendedName>
</protein>
<dbReference type="Pfam" id="PF00691">
    <property type="entry name" value="OmpA"/>
    <property type="match status" value="1"/>
</dbReference>
<dbReference type="InterPro" id="IPR006665">
    <property type="entry name" value="OmpA-like"/>
</dbReference>
<dbReference type="EMBL" id="CP029353">
    <property type="protein sequence ID" value="AWK87733.1"/>
    <property type="molecule type" value="Genomic_DNA"/>
</dbReference>
<keyword evidence="9" id="KW-1185">Reference proteome</keyword>
<dbReference type="PANTHER" id="PTHR30329:SF20">
    <property type="entry name" value="EXPORTED PROTEIN"/>
    <property type="match status" value="1"/>
</dbReference>